<sequence length="449" mass="48269">MQSLFRDSCGRSALVLHSTPLQSAIAGASVHMGTTERGEQNPLLASPSHDEDERQEEKEDDPVQLGLLSRTLSESKELWRVAGPSIFSRVALYSITVVTQAFAGHLGDIDLAAISIATTVIISISFGFLLGMASALETLCGQAYGAKQYRMLGIYLQRSWIVLFACSILLLPLFVFATPILKLIGQSSAVAEQTGVVAIWLIPFHLCFPFQFTLQRFLQSQLKTAVIVWVSGGSLALHMLISWLFVYKLRVGLVGTALTIDFSCITMFGWESMIALGFLAATGVRVANELGAGNAKGAKFALLVSLFSSLVVGILFCTIVIAFNKKLAMIFSSSVAIINMVNELAVLLAFTILFNSIQPVLSGAAVGSGWQALAAVVNIGSYYLIGVPLGVLFGWFLSFGITGTWAGMISGTVVQTLILALIAVKCEWEEEARKAKTRVRNEAGLIGDI</sequence>
<dbReference type="AlphaFoldDB" id="A0ABD3K4U5"/>
<feature type="transmembrane region" description="Helical" evidence="7">
    <location>
        <begin position="193"/>
        <end position="214"/>
    </location>
</feature>
<dbReference type="InterPro" id="IPR002528">
    <property type="entry name" value="MATE_fam"/>
</dbReference>
<evidence type="ECO:0000256" key="4">
    <source>
        <dbReference type="ARBA" id="ARBA00022692"/>
    </source>
</evidence>
<evidence type="ECO:0000256" key="1">
    <source>
        <dbReference type="ARBA" id="ARBA00004141"/>
    </source>
</evidence>
<evidence type="ECO:0000256" key="7">
    <source>
        <dbReference type="RuleBase" id="RU004914"/>
    </source>
</evidence>
<feature type="transmembrane region" description="Helical" evidence="7">
    <location>
        <begin position="403"/>
        <end position="424"/>
    </location>
</feature>
<organism evidence="9 10">
    <name type="scientific">Eucalyptus globulus</name>
    <name type="common">Tasmanian blue gum</name>
    <dbReference type="NCBI Taxonomy" id="34317"/>
    <lineage>
        <taxon>Eukaryota</taxon>
        <taxon>Viridiplantae</taxon>
        <taxon>Streptophyta</taxon>
        <taxon>Embryophyta</taxon>
        <taxon>Tracheophyta</taxon>
        <taxon>Spermatophyta</taxon>
        <taxon>Magnoliopsida</taxon>
        <taxon>eudicotyledons</taxon>
        <taxon>Gunneridae</taxon>
        <taxon>Pentapetalae</taxon>
        <taxon>rosids</taxon>
        <taxon>malvids</taxon>
        <taxon>Myrtales</taxon>
        <taxon>Myrtaceae</taxon>
        <taxon>Myrtoideae</taxon>
        <taxon>Eucalypteae</taxon>
        <taxon>Eucalyptus</taxon>
    </lineage>
</organism>
<dbReference type="Pfam" id="PF01554">
    <property type="entry name" value="MatE"/>
    <property type="match status" value="2"/>
</dbReference>
<keyword evidence="10" id="KW-1185">Reference proteome</keyword>
<feature type="compositionally biased region" description="Basic and acidic residues" evidence="8">
    <location>
        <begin position="48"/>
        <end position="57"/>
    </location>
</feature>
<dbReference type="PANTHER" id="PTHR11206">
    <property type="entry name" value="MULTIDRUG RESISTANCE PROTEIN"/>
    <property type="match status" value="1"/>
</dbReference>
<gene>
    <name evidence="9" type="ORF">ACJRO7_024267</name>
</gene>
<protein>
    <recommendedName>
        <fullName evidence="7">Protein DETOXIFICATION</fullName>
    </recommendedName>
    <alternativeName>
        <fullName evidence="7">Multidrug and toxic compound extrusion protein</fullName>
    </alternativeName>
</protein>
<feature type="transmembrane region" description="Helical" evidence="7">
    <location>
        <begin position="226"/>
        <end position="247"/>
    </location>
</feature>
<keyword evidence="5 7" id="KW-1133">Transmembrane helix</keyword>
<proteinExistence type="inferred from homology"/>
<dbReference type="GO" id="GO:0016020">
    <property type="term" value="C:membrane"/>
    <property type="evidence" value="ECO:0007669"/>
    <property type="project" value="UniProtKB-SubCell"/>
</dbReference>
<dbReference type="Proteomes" id="UP001634007">
    <property type="component" value="Unassembled WGS sequence"/>
</dbReference>
<evidence type="ECO:0000256" key="3">
    <source>
        <dbReference type="ARBA" id="ARBA00022448"/>
    </source>
</evidence>
<accession>A0ABD3K4U5</accession>
<feature type="transmembrane region" description="Helical" evidence="7">
    <location>
        <begin position="86"/>
        <end position="106"/>
    </location>
</feature>
<feature type="transmembrane region" description="Helical" evidence="7">
    <location>
        <begin position="329"/>
        <end position="354"/>
    </location>
</feature>
<feature type="transmembrane region" description="Helical" evidence="7">
    <location>
        <begin position="112"/>
        <end position="139"/>
    </location>
</feature>
<evidence type="ECO:0000313" key="9">
    <source>
        <dbReference type="EMBL" id="KAL3735091.1"/>
    </source>
</evidence>
<comment type="subcellular location">
    <subcellularLocation>
        <location evidence="1">Membrane</location>
        <topology evidence="1">Multi-pass membrane protein</topology>
    </subcellularLocation>
</comment>
<keyword evidence="3" id="KW-0813">Transport</keyword>
<dbReference type="EMBL" id="JBJKBG010000006">
    <property type="protein sequence ID" value="KAL3735091.1"/>
    <property type="molecule type" value="Genomic_DNA"/>
</dbReference>
<feature type="transmembrane region" description="Helical" evidence="7">
    <location>
        <begin position="160"/>
        <end position="181"/>
    </location>
</feature>
<dbReference type="CDD" id="cd13132">
    <property type="entry name" value="MATE_eukaryotic"/>
    <property type="match status" value="1"/>
</dbReference>
<evidence type="ECO:0000256" key="6">
    <source>
        <dbReference type="ARBA" id="ARBA00023136"/>
    </source>
</evidence>
<feature type="transmembrane region" description="Helical" evidence="7">
    <location>
        <begin position="300"/>
        <end position="323"/>
    </location>
</feature>
<dbReference type="InterPro" id="IPR045069">
    <property type="entry name" value="MATE_euk"/>
</dbReference>
<evidence type="ECO:0000256" key="5">
    <source>
        <dbReference type="ARBA" id="ARBA00022989"/>
    </source>
</evidence>
<comment type="caution">
    <text evidence="9">The sequence shown here is derived from an EMBL/GenBank/DDBJ whole genome shotgun (WGS) entry which is preliminary data.</text>
</comment>
<feature type="transmembrane region" description="Helical" evidence="7">
    <location>
        <begin position="267"/>
        <end position="288"/>
    </location>
</feature>
<evidence type="ECO:0000256" key="2">
    <source>
        <dbReference type="ARBA" id="ARBA00010199"/>
    </source>
</evidence>
<evidence type="ECO:0000256" key="8">
    <source>
        <dbReference type="SAM" id="MobiDB-lite"/>
    </source>
</evidence>
<feature type="transmembrane region" description="Helical" evidence="7">
    <location>
        <begin position="375"/>
        <end position="397"/>
    </location>
</feature>
<name>A0ABD3K4U5_EUCGL</name>
<comment type="similarity">
    <text evidence="2 7">Belongs to the multi antimicrobial extrusion (MATE) (TC 2.A.66.1) family.</text>
</comment>
<keyword evidence="4 7" id="KW-0812">Transmembrane</keyword>
<feature type="region of interest" description="Disordered" evidence="8">
    <location>
        <begin position="36"/>
        <end position="62"/>
    </location>
</feature>
<keyword evidence="6 7" id="KW-0472">Membrane</keyword>
<reference evidence="9 10" key="1">
    <citation type="submission" date="2024-11" db="EMBL/GenBank/DDBJ databases">
        <title>Chromosome-level genome assembly of Eucalyptus globulus Labill. provides insights into its genome evolution.</title>
        <authorList>
            <person name="Li X."/>
        </authorList>
    </citation>
    <scope>NUCLEOTIDE SEQUENCE [LARGE SCALE GENOMIC DNA]</scope>
    <source>
        <strain evidence="9">CL2024</strain>
        <tissue evidence="9">Fresh tender leaves</tissue>
    </source>
</reference>
<evidence type="ECO:0000313" key="10">
    <source>
        <dbReference type="Proteomes" id="UP001634007"/>
    </source>
</evidence>